<comment type="caution">
    <text evidence="3">The sequence shown here is derived from an EMBL/GenBank/DDBJ whole genome shotgun (WGS) entry which is preliminary data.</text>
</comment>
<name>A0ABX2K089_9MYCO</name>
<dbReference type="InterPro" id="IPR036188">
    <property type="entry name" value="FAD/NAD-bd_sf"/>
</dbReference>
<accession>A0ABX2K089</accession>
<sequence length="457" mass="48535">MSTDYDVVVIGAGIVGAAIARELGGCRLSVALLEARDDVGDGTSKANTAILHTGFDAKPGTLESRLVRRGYALLSEYAAATGIPVERTGAILVAWDDEQLDTLPTLKAQAEANSYQHCELVDAATVYARIPKLGPGAVGGLTVPDESIICTWTVNLALATDAVNRGVTLHRGCTVESVDIGDDSTTLHTSTGPISARWVINAAGLGADVIDGHFGFARFSVTPRRGELIVYDKLARPLVDTIVLPVPTARGKGVLVSPTIYGNVMLGPTSEDLADRTATSTSRDGLQSLLDKGARLMPWLLDEEITATYAGLRAAIDRGDYLIDADQAQRYLVVGGIRSTGLTAGMAIAEHVLGLLAAAGLDAEPRTELPDPPRMPNLGEAFLRPYQDAQAIDADPAYGRIVCFCERVTEGELRDACRSVIPPAGLDGLRRRTRVMNGRCQGFFCGAEVQHLFEALR</sequence>
<organism evidence="3 4">
    <name type="scientific">Mycolicibacterium sphagni</name>
    <dbReference type="NCBI Taxonomy" id="1786"/>
    <lineage>
        <taxon>Bacteria</taxon>
        <taxon>Bacillati</taxon>
        <taxon>Actinomycetota</taxon>
        <taxon>Actinomycetes</taxon>
        <taxon>Mycobacteriales</taxon>
        <taxon>Mycobacteriaceae</taxon>
        <taxon>Mycolicibacterium</taxon>
    </lineage>
</organism>
<reference evidence="3 4" key="1">
    <citation type="submission" date="2019-05" db="EMBL/GenBank/DDBJ databases">
        <title>Mycolicibacterium sphagni ENV482 genome assembly.</title>
        <authorList>
            <person name="Chen W."/>
            <person name="Faulkner N.W."/>
            <person name="Hyman M.R."/>
        </authorList>
    </citation>
    <scope>NUCLEOTIDE SEQUENCE [LARGE SCALE GENOMIC DNA]</scope>
    <source>
        <strain evidence="3 4">ENV482</strain>
    </source>
</reference>
<dbReference type="InterPro" id="IPR007419">
    <property type="entry name" value="BFD-like_2Fe2S-bd_dom"/>
</dbReference>
<dbReference type="EMBL" id="VBSB01000008">
    <property type="protein sequence ID" value="NTY60493.1"/>
    <property type="molecule type" value="Genomic_DNA"/>
</dbReference>
<dbReference type="Gene3D" id="3.30.9.10">
    <property type="entry name" value="D-Amino Acid Oxidase, subunit A, domain 2"/>
    <property type="match status" value="1"/>
</dbReference>
<dbReference type="InterPro" id="IPR041854">
    <property type="entry name" value="BFD-like_2Fe2S-bd_dom_sf"/>
</dbReference>
<dbReference type="Pfam" id="PF01266">
    <property type="entry name" value="DAO"/>
    <property type="match status" value="1"/>
</dbReference>
<evidence type="ECO:0000313" key="4">
    <source>
        <dbReference type="Proteomes" id="UP000708347"/>
    </source>
</evidence>
<dbReference type="PANTHER" id="PTHR42720">
    <property type="entry name" value="GLYCEROL-3-PHOSPHATE DEHYDROGENASE"/>
    <property type="match status" value="1"/>
</dbReference>
<protein>
    <submittedName>
        <fullName evidence="3">NAD(P)/FAD-dependent oxidoreductase</fullName>
    </submittedName>
</protein>
<evidence type="ECO:0000313" key="3">
    <source>
        <dbReference type="EMBL" id="NTY60493.1"/>
    </source>
</evidence>
<dbReference type="RefSeq" id="WP_174398307.1">
    <property type="nucleotide sequence ID" value="NZ_VBSB01000008.1"/>
</dbReference>
<dbReference type="Gene3D" id="1.10.10.1100">
    <property type="entry name" value="BFD-like [2Fe-2S]-binding domain"/>
    <property type="match status" value="1"/>
</dbReference>
<dbReference type="CDD" id="cd19946">
    <property type="entry name" value="GlpA-like_Fer2_BFD-like"/>
    <property type="match status" value="1"/>
</dbReference>
<dbReference type="InterPro" id="IPR006076">
    <property type="entry name" value="FAD-dep_OxRdtase"/>
</dbReference>
<dbReference type="SUPFAM" id="SSF54373">
    <property type="entry name" value="FAD-linked reductases, C-terminal domain"/>
    <property type="match status" value="1"/>
</dbReference>
<feature type="domain" description="BFD-like [2Fe-2S]-binding" evidence="2">
    <location>
        <begin position="401"/>
        <end position="454"/>
    </location>
</feature>
<feature type="domain" description="FAD dependent oxidoreductase" evidence="1">
    <location>
        <begin position="6"/>
        <end position="352"/>
    </location>
</feature>
<dbReference type="Pfam" id="PF04324">
    <property type="entry name" value="Fer2_BFD"/>
    <property type="match status" value="1"/>
</dbReference>
<evidence type="ECO:0000259" key="1">
    <source>
        <dbReference type="Pfam" id="PF01266"/>
    </source>
</evidence>
<dbReference type="PANTHER" id="PTHR42720:SF1">
    <property type="entry name" value="GLYCEROL 3-PHOSPHATE OXIDASE"/>
    <property type="match status" value="1"/>
</dbReference>
<keyword evidence="4" id="KW-1185">Reference proteome</keyword>
<dbReference type="SUPFAM" id="SSF51905">
    <property type="entry name" value="FAD/NAD(P)-binding domain"/>
    <property type="match status" value="1"/>
</dbReference>
<evidence type="ECO:0000259" key="2">
    <source>
        <dbReference type="Pfam" id="PF04324"/>
    </source>
</evidence>
<dbReference type="InterPro" id="IPR052745">
    <property type="entry name" value="G3P_Oxidase/Oxidoreductase"/>
</dbReference>
<dbReference type="Proteomes" id="UP000708347">
    <property type="component" value="Unassembled WGS sequence"/>
</dbReference>
<gene>
    <name evidence="3" type="ORF">FEG63_13150</name>
</gene>
<dbReference type="Gene3D" id="3.50.50.60">
    <property type="entry name" value="FAD/NAD(P)-binding domain"/>
    <property type="match status" value="1"/>
</dbReference>
<proteinExistence type="predicted"/>